<dbReference type="Proteomes" id="UP000247476">
    <property type="component" value="Unassembled WGS sequence"/>
</dbReference>
<accession>A0A2V5KRN6</accession>
<dbReference type="OrthoDB" id="2652081at2"/>
<reference evidence="1 2" key="1">
    <citation type="submission" date="2018-05" db="EMBL/GenBank/DDBJ databases">
        <title>Paenibacillus flagellatus sp. nov., isolated from selenium mineral soil.</title>
        <authorList>
            <person name="Dai X."/>
        </authorList>
    </citation>
    <scope>NUCLEOTIDE SEQUENCE [LARGE SCALE GENOMIC DNA]</scope>
    <source>
        <strain evidence="1 2">DXL2</strain>
    </source>
</reference>
<organism evidence="1 2">
    <name type="scientific">Paenibacillus flagellatus</name>
    <dbReference type="NCBI Taxonomy" id="2211139"/>
    <lineage>
        <taxon>Bacteria</taxon>
        <taxon>Bacillati</taxon>
        <taxon>Bacillota</taxon>
        <taxon>Bacilli</taxon>
        <taxon>Bacillales</taxon>
        <taxon>Paenibacillaceae</taxon>
        <taxon>Paenibacillus</taxon>
    </lineage>
</organism>
<dbReference type="NCBIfam" id="TIGR04223">
    <property type="entry name" value="quorum_AgrD"/>
    <property type="match status" value="1"/>
</dbReference>
<dbReference type="AlphaFoldDB" id="A0A2V5KRN6"/>
<dbReference type="RefSeq" id="WP_110842676.1">
    <property type="nucleotide sequence ID" value="NZ_QJVJ01000012.1"/>
</dbReference>
<proteinExistence type="predicted"/>
<keyword evidence="2" id="KW-1185">Reference proteome</keyword>
<evidence type="ECO:0000313" key="1">
    <source>
        <dbReference type="EMBL" id="PYI51556.1"/>
    </source>
</evidence>
<sequence>MTKTTAKLASDVLSKVANFFVISASPVTHRPEIPQELKKQ</sequence>
<name>A0A2V5KRN6_9BACL</name>
<dbReference type="InterPro" id="IPR009229">
    <property type="entry name" value="AgrD"/>
</dbReference>
<protein>
    <submittedName>
        <fullName evidence="1">Cyclic lactone autoinducer peptide</fullName>
    </submittedName>
</protein>
<dbReference type="EMBL" id="QJVJ01000012">
    <property type="protein sequence ID" value="PYI51556.1"/>
    <property type="molecule type" value="Genomic_DNA"/>
</dbReference>
<comment type="caution">
    <text evidence="1">The sequence shown here is derived from an EMBL/GenBank/DDBJ whole genome shotgun (WGS) entry which is preliminary data.</text>
</comment>
<evidence type="ECO:0000313" key="2">
    <source>
        <dbReference type="Proteomes" id="UP000247476"/>
    </source>
</evidence>
<gene>
    <name evidence="1" type="ORF">DLM86_24380</name>
</gene>